<evidence type="ECO:0000313" key="1">
    <source>
        <dbReference type="EMBL" id="VAX17611.1"/>
    </source>
</evidence>
<dbReference type="InterPro" id="IPR003329">
    <property type="entry name" value="Cytidylyl_trans"/>
</dbReference>
<feature type="non-terminal residue" evidence="1">
    <location>
        <position position="247"/>
    </location>
</feature>
<dbReference type="GO" id="GO:0005829">
    <property type="term" value="C:cytosol"/>
    <property type="evidence" value="ECO:0007669"/>
    <property type="project" value="TreeGrafter"/>
</dbReference>
<organism evidence="1">
    <name type="scientific">hydrothermal vent metagenome</name>
    <dbReference type="NCBI Taxonomy" id="652676"/>
    <lineage>
        <taxon>unclassified sequences</taxon>
        <taxon>metagenomes</taxon>
        <taxon>ecological metagenomes</taxon>
    </lineage>
</organism>
<dbReference type="CDD" id="cd02518">
    <property type="entry name" value="GT2_SpsF"/>
    <property type="match status" value="1"/>
</dbReference>
<dbReference type="Pfam" id="PF02348">
    <property type="entry name" value="CTP_transf_3"/>
    <property type="match status" value="1"/>
</dbReference>
<name>A0A3B1BSU9_9ZZZZ</name>
<dbReference type="SUPFAM" id="SSF53448">
    <property type="entry name" value="Nucleotide-diphospho-sugar transferases"/>
    <property type="match status" value="1"/>
</dbReference>
<proteinExistence type="predicted"/>
<dbReference type="PANTHER" id="PTHR42866">
    <property type="entry name" value="3-DEOXY-MANNO-OCTULOSONATE CYTIDYLYLTRANSFERASE"/>
    <property type="match status" value="1"/>
</dbReference>
<sequence>MKHKVSVLAIIQARTSSSRLPEKIFQPIGEKPLLGWVLQRLSEAKKVERVVIATSVEPHDDKVESFAVNAGVEFFRGSEEDVLGRFAKTLETFPADTIIRATGDNPLLDPGALDMMIDEHIRNNADHTVLSGKVPIGSTAEVVDPQALTAAYAEAKGEMFREHVTPFIFSHPERFRLLQVTPPAYLANKDYRLTVDTEEDLALMRAIDEKLREQGKPFNVVNAIQLLDMDPKVAAINKNVRQKNWRE</sequence>
<dbReference type="AlphaFoldDB" id="A0A3B1BSU9"/>
<evidence type="ECO:0008006" key="2">
    <source>
        <dbReference type="Google" id="ProtNLM"/>
    </source>
</evidence>
<accession>A0A3B1BSU9</accession>
<dbReference type="InterPro" id="IPR029044">
    <property type="entry name" value="Nucleotide-diphossugar_trans"/>
</dbReference>
<reference evidence="1" key="1">
    <citation type="submission" date="2018-06" db="EMBL/GenBank/DDBJ databases">
        <authorList>
            <person name="Zhirakovskaya E."/>
        </authorList>
    </citation>
    <scope>NUCLEOTIDE SEQUENCE</scope>
</reference>
<dbReference type="PANTHER" id="PTHR42866:SF1">
    <property type="entry name" value="SPORE COAT POLYSACCHARIDE BIOSYNTHESIS PROTEIN SPSF"/>
    <property type="match status" value="1"/>
</dbReference>
<gene>
    <name evidence="1" type="ORF">MNBD_NITROSPINAE03-1729</name>
</gene>
<protein>
    <recommendedName>
        <fullName evidence="2">3-deoxy-manno-octulosonate cytidylyltransferase</fullName>
    </recommendedName>
</protein>
<dbReference type="Gene3D" id="3.90.550.10">
    <property type="entry name" value="Spore Coat Polysaccharide Biosynthesis Protein SpsA, Chain A"/>
    <property type="match status" value="1"/>
</dbReference>
<dbReference type="EMBL" id="UOGB01000090">
    <property type="protein sequence ID" value="VAX17611.1"/>
    <property type="molecule type" value="Genomic_DNA"/>
</dbReference>